<evidence type="ECO:0000256" key="1">
    <source>
        <dbReference type="ARBA" id="ARBA00004123"/>
    </source>
</evidence>
<keyword evidence="4 7" id="KW-0863">Zinc-finger</keyword>
<accession>A0AAV8WG27</accession>
<feature type="domain" description="C2H2-type" evidence="9">
    <location>
        <begin position="633"/>
        <end position="661"/>
    </location>
</feature>
<keyword evidence="6" id="KW-0539">Nucleus</keyword>
<evidence type="ECO:0000256" key="4">
    <source>
        <dbReference type="ARBA" id="ARBA00022771"/>
    </source>
</evidence>
<dbReference type="SUPFAM" id="SSF57667">
    <property type="entry name" value="beta-beta-alpha zinc fingers"/>
    <property type="match status" value="4"/>
</dbReference>
<keyword evidence="5" id="KW-0862">Zinc</keyword>
<feature type="non-terminal residue" evidence="10">
    <location>
        <position position="1"/>
    </location>
</feature>
<evidence type="ECO:0000313" key="10">
    <source>
        <dbReference type="EMBL" id="KAJ8925191.1"/>
    </source>
</evidence>
<evidence type="ECO:0000256" key="5">
    <source>
        <dbReference type="ARBA" id="ARBA00022833"/>
    </source>
</evidence>
<name>A0AAV8WG27_9CUCU</name>
<dbReference type="PANTHER" id="PTHR24406">
    <property type="entry name" value="TRANSCRIPTIONAL REPRESSOR CTCFL-RELATED"/>
    <property type="match status" value="1"/>
</dbReference>
<dbReference type="FunFam" id="3.30.160.60:FF:000100">
    <property type="entry name" value="Zinc finger 45-like"/>
    <property type="match status" value="1"/>
</dbReference>
<keyword evidence="11" id="KW-1185">Reference proteome</keyword>
<feature type="compositionally biased region" description="Basic and acidic residues" evidence="8">
    <location>
        <begin position="124"/>
        <end position="136"/>
    </location>
</feature>
<evidence type="ECO:0000256" key="8">
    <source>
        <dbReference type="SAM" id="MobiDB-lite"/>
    </source>
</evidence>
<dbReference type="FunFam" id="3.30.160.60:FF:000145">
    <property type="entry name" value="Zinc finger protein 574"/>
    <property type="match status" value="1"/>
</dbReference>
<evidence type="ECO:0000259" key="9">
    <source>
        <dbReference type="PROSITE" id="PS50157"/>
    </source>
</evidence>
<evidence type="ECO:0000256" key="3">
    <source>
        <dbReference type="ARBA" id="ARBA00022737"/>
    </source>
</evidence>
<dbReference type="InterPro" id="IPR050888">
    <property type="entry name" value="ZnF_C2H2-type_TF"/>
</dbReference>
<dbReference type="PROSITE" id="PS00028">
    <property type="entry name" value="ZINC_FINGER_C2H2_1"/>
    <property type="match status" value="6"/>
</dbReference>
<dbReference type="PROSITE" id="PS50157">
    <property type="entry name" value="ZINC_FINGER_C2H2_2"/>
    <property type="match status" value="3"/>
</dbReference>
<proteinExistence type="predicted"/>
<dbReference type="EMBL" id="JANEYG010000002">
    <property type="protein sequence ID" value="KAJ8925191.1"/>
    <property type="molecule type" value="Genomic_DNA"/>
</dbReference>
<dbReference type="SMART" id="SM00355">
    <property type="entry name" value="ZnF_C2H2"/>
    <property type="match status" value="11"/>
</dbReference>
<sequence length="840" mass="94838">RATDELEEWCNRWQVAINADKSTGIIVTRRPTQRRAQEVTINGEAIQWSNNVKYLGVHPDRTMTWGHHVAETIRTAKIARARLYSLLCGESVKPAEQAAPHQAHNPAPAHLCLNGVGTCLQDPPQKDPSSREHGPENCDQCPLVREKQGPISRPGVDSGARGHQGQSSQGVCQSDGPRKPPLTSNMDPDDESAAYLKYLNDPSTSNNYLLSNGVELADAFPFAEIESTDWPSESFPVLLSSPLITETEGNENGTIIQAANIKRDNIQELVQSSGTDEMSPTSCVPIGGHTVKNCIAGKFNGKTYINYDPIVKEDPDGNKEIYLTEKDINNDATVIQLFNTDGSVITIDKSILSSLDLPKKVNKEREGSLKKKYNDHYISVIANKCKICNLLCETEEQIVHHIDENHSELLRQEDSTQKQLKSVSLLKINQKDNKEYTIFLCSICNLACSEKEELRNHMIDNHEVTHMTNNLAGDKIYIAESNGDTDKLSKAVSLDLIKHQEKARKKIKCSRKGCNLRFARDDLRQSHEECHIGETVKQFKCPKCEEKFSIWRVCTNHVWKCHKIDLGLLTCPMCSNFKSNSSVRVLNHMATHDEERPFLCSDCGKGFKTMVQLKNHEVTHKKPEDMPNWSVMRRCTICERFFANSKCLKKHIQSVHENFRPFICNICGHKTARKAMLELHLRQHTGDKPHECSYCEYRTGDHNCLRKHVMRHLGAKKYSCPHCPYTSIQSAAYKSHINNRHPGQSGAYSCSYCSYTCINFADYSAHLKRHEAALRESGMIALILIRNFNRTGYSVYYGWIDDIEDDDIQNCFLNSNQIVEETIDTGGVTIPAGLERQLVL</sequence>
<feature type="domain" description="C2H2-type" evidence="9">
    <location>
        <begin position="662"/>
        <end position="689"/>
    </location>
</feature>
<dbReference type="Proteomes" id="UP001159042">
    <property type="component" value="Unassembled WGS sequence"/>
</dbReference>
<evidence type="ECO:0000313" key="11">
    <source>
        <dbReference type="Proteomes" id="UP001159042"/>
    </source>
</evidence>
<evidence type="ECO:0000256" key="6">
    <source>
        <dbReference type="ARBA" id="ARBA00023242"/>
    </source>
</evidence>
<comment type="subcellular location">
    <subcellularLocation>
        <location evidence="1">Nucleus</location>
    </subcellularLocation>
</comment>
<feature type="region of interest" description="Disordered" evidence="8">
    <location>
        <begin position="122"/>
        <end position="190"/>
    </location>
</feature>
<reference evidence="10 11" key="1">
    <citation type="journal article" date="2023" name="Insect Mol. Biol.">
        <title>Genome sequencing provides insights into the evolution of gene families encoding plant cell wall-degrading enzymes in longhorned beetles.</title>
        <authorList>
            <person name="Shin N.R."/>
            <person name="Okamura Y."/>
            <person name="Kirsch R."/>
            <person name="Pauchet Y."/>
        </authorList>
    </citation>
    <scope>NUCLEOTIDE SEQUENCE [LARGE SCALE GENOMIC DNA]</scope>
    <source>
        <strain evidence="10">EAD_L_NR</strain>
    </source>
</reference>
<dbReference type="InterPro" id="IPR036236">
    <property type="entry name" value="Znf_C2H2_sf"/>
</dbReference>
<protein>
    <recommendedName>
        <fullName evidence="9">C2H2-type domain-containing protein</fullName>
    </recommendedName>
</protein>
<dbReference type="Gene3D" id="3.30.160.60">
    <property type="entry name" value="Classic Zinc Finger"/>
    <property type="match status" value="4"/>
</dbReference>
<dbReference type="GO" id="GO:0005634">
    <property type="term" value="C:nucleus"/>
    <property type="evidence" value="ECO:0007669"/>
    <property type="project" value="UniProtKB-SubCell"/>
</dbReference>
<evidence type="ECO:0000256" key="7">
    <source>
        <dbReference type="PROSITE-ProRule" id="PRU00042"/>
    </source>
</evidence>
<organism evidence="10 11">
    <name type="scientific">Exocentrus adspersus</name>
    <dbReference type="NCBI Taxonomy" id="1586481"/>
    <lineage>
        <taxon>Eukaryota</taxon>
        <taxon>Metazoa</taxon>
        <taxon>Ecdysozoa</taxon>
        <taxon>Arthropoda</taxon>
        <taxon>Hexapoda</taxon>
        <taxon>Insecta</taxon>
        <taxon>Pterygota</taxon>
        <taxon>Neoptera</taxon>
        <taxon>Endopterygota</taxon>
        <taxon>Coleoptera</taxon>
        <taxon>Polyphaga</taxon>
        <taxon>Cucujiformia</taxon>
        <taxon>Chrysomeloidea</taxon>
        <taxon>Cerambycidae</taxon>
        <taxon>Lamiinae</taxon>
        <taxon>Acanthocinini</taxon>
        <taxon>Exocentrus</taxon>
    </lineage>
</organism>
<dbReference type="Pfam" id="PF00096">
    <property type="entry name" value="zf-C2H2"/>
    <property type="match status" value="2"/>
</dbReference>
<keyword evidence="3" id="KW-0677">Repeat</keyword>
<dbReference type="AlphaFoldDB" id="A0AAV8WG27"/>
<dbReference type="GO" id="GO:0008270">
    <property type="term" value="F:zinc ion binding"/>
    <property type="evidence" value="ECO:0007669"/>
    <property type="project" value="UniProtKB-KW"/>
</dbReference>
<keyword evidence="2" id="KW-0479">Metal-binding</keyword>
<comment type="caution">
    <text evidence="10">The sequence shown here is derived from an EMBL/GenBank/DDBJ whole genome shotgun (WGS) entry which is preliminary data.</text>
</comment>
<dbReference type="InterPro" id="IPR013087">
    <property type="entry name" value="Znf_C2H2_type"/>
</dbReference>
<feature type="domain" description="C2H2-type" evidence="9">
    <location>
        <begin position="598"/>
        <end position="625"/>
    </location>
</feature>
<evidence type="ECO:0000256" key="2">
    <source>
        <dbReference type="ARBA" id="ARBA00022723"/>
    </source>
</evidence>
<gene>
    <name evidence="10" type="ORF">NQ315_001377</name>
</gene>